<proteinExistence type="predicted"/>
<name>A0A316FTV7_9ACTN</name>
<protein>
    <submittedName>
        <fullName evidence="1">Uncharacterized protein</fullName>
    </submittedName>
</protein>
<dbReference type="OrthoDB" id="3283150at2"/>
<dbReference type="RefSeq" id="WP_109596717.1">
    <property type="nucleotide sequence ID" value="NZ_BONA01000029.1"/>
</dbReference>
<sequence>MSRPDLYFSLIHARSSFPNEWVERFYRRLDEEVRTRATPLPGLRAGSLHYATEREARAGLDADPPDVRVVVPLYTRELLHDPPEDFRPYLDRRSEVVDPPFVHPVMWDIYIPPREVCGIAQAISLGNAVREYAACGMATICRHNAYANELRQIVGLLADRIVRAAEHPGHLPDWIMLDDLLISAPSPEARFFISVVRPPGAGLEWTPYEPDRLAVVERAVQAARRLALLPEVVEAIIGLPSGEESRDSAGILLLDPVTLTDGTTRPVVKQLLQRLPRWTATVIVTGRDSRLRDAANEAVQLSGGTGQVARTAAEFNRAVDEAIQRARRNFLRGHPS</sequence>
<evidence type="ECO:0000313" key="1">
    <source>
        <dbReference type="EMBL" id="PWK44268.1"/>
    </source>
</evidence>
<dbReference type="AlphaFoldDB" id="A0A316FTV7"/>
<comment type="caution">
    <text evidence="1">The sequence shown here is derived from an EMBL/GenBank/DDBJ whole genome shotgun (WGS) entry which is preliminary data.</text>
</comment>
<gene>
    <name evidence="1" type="ORF">BC793_112143</name>
</gene>
<dbReference type="EMBL" id="QGGR01000012">
    <property type="protein sequence ID" value="PWK44268.1"/>
    <property type="molecule type" value="Genomic_DNA"/>
</dbReference>
<keyword evidence="2" id="KW-1185">Reference proteome</keyword>
<evidence type="ECO:0000313" key="2">
    <source>
        <dbReference type="Proteomes" id="UP000245697"/>
    </source>
</evidence>
<organism evidence="1 2">
    <name type="scientific">Actinoplanes xinjiangensis</name>
    <dbReference type="NCBI Taxonomy" id="512350"/>
    <lineage>
        <taxon>Bacteria</taxon>
        <taxon>Bacillati</taxon>
        <taxon>Actinomycetota</taxon>
        <taxon>Actinomycetes</taxon>
        <taxon>Micromonosporales</taxon>
        <taxon>Micromonosporaceae</taxon>
        <taxon>Actinoplanes</taxon>
    </lineage>
</organism>
<accession>A0A316FTV7</accession>
<dbReference type="Proteomes" id="UP000245697">
    <property type="component" value="Unassembled WGS sequence"/>
</dbReference>
<reference evidence="1 2" key="1">
    <citation type="submission" date="2018-05" db="EMBL/GenBank/DDBJ databases">
        <title>Genomic Encyclopedia of Archaeal and Bacterial Type Strains, Phase II (KMG-II): from individual species to whole genera.</title>
        <authorList>
            <person name="Goeker M."/>
        </authorList>
    </citation>
    <scope>NUCLEOTIDE SEQUENCE [LARGE SCALE GENOMIC DNA]</scope>
    <source>
        <strain evidence="1 2">DSM 45184</strain>
    </source>
</reference>